<evidence type="ECO:0008006" key="2">
    <source>
        <dbReference type="Google" id="ProtNLM"/>
    </source>
</evidence>
<evidence type="ECO:0000313" key="1">
    <source>
        <dbReference type="EMBL" id="GEU63291.1"/>
    </source>
</evidence>
<reference evidence="1" key="1">
    <citation type="journal article" date="2019" name="Sci. Rep.">
        <title>Draft genome of Tanacetum cinerariifolium, the natural source of mosquito coil.</title>
        <authorList>
            <person name="Yamashiro T."/>
            <person name="Shiraishi A."/>
            <person name="Satake H."/>
            <person name="Nakayama K."/>
        </authorList>
    </citation>
    <scope>NUCLEOTIDE SEQUENCE</scope>
</reference>
<accession>A0A6L2LNB5</accession>
<gene>
    <name evidence="1" type="ORF">Tci_035269</name>
</gene>
<protein>
    <recommendedName>
        <fullName evidence="2">CCHC-type domain-containing protein</fullName>
    </recommendedName>
</protein>
<organism evidence="1">
    <name type="scientific">Tanacetum cinerariifolium</name>
    <name type="common">Dalmatian daisy</name>
    <name type="synonym">Chrysanthemum cinerariifolium</name>
    <dbReference type="NCBI Taxonomy" id="118510"/>
    <lineage>
        <taxon>Eukaryota</taxon>
        <taxon>Viridiplantae</taxon>
        <taxon>Streptophyta</taxon>
        <taxon>Embryophyta</taxon>
        <taxon>Tracheophyta</taxon>
        <taxon>Spermatophyta</taxon>
        <taxon>Magnoliopsida</taxon>
        <taxon>eudicotyledons</taxon>
        <taxon>Gunneridae</taxon>
        <taxon>Pentapetalae</taxon>
        <taxon>asterids</taxon>
        <taxon>campanulids</taxon>
        <taxon>Asterales</taxon>
        <taxon>Asteraceae</taxon>
        <taxon>Asteroideae</taxon>
        <taxon>Anthemideae</taxon>
        <taxon>Anthemidinae</taxon>
        <taxon>Tanacetum</taxon>
    </lineage>
</organism>
<proteinExistence type="predicted"/>
<name>A0A6L2LNB5_TANCI</name>
<dbReference type="EMBL" id="BKCJ010004822">
    <property type="protein sequence ID" value="GEU63291.1"/>
    <property type="molecule type" value="Genomic_DNA"/>
</dbReference>
<comment type="caution">
    <text evidence="1">The sequence shown here is derived from an EMBL/GenBank/DDBJ whole genome shotgun (WGS) entry which is preliminary data.</text>
</comment>
<sequence length="543" mass="61958">MTTLAEHIIVVGSKNRPLMLKKSMYDSWAIHIRLFIKGKKHDRMMLDSIDNDPLVYPTVKENGQTRPKKNSKLTEAQQLQDDCDVQAKNIILHGLPPNVYALVNHQEATKDIWDRVKMLMKGTELSYQEPKSLYTTNYDQLYAYLSQHERHANEVRITRERYPNTLAFIANSPTLYNAAQSPQHSGSLMYPPLQQFTPLYAAHIHHQHHHTPVNPQQHLISPPPFISPSTTQQTHVEFPQLDYGLAVPMFQQGEDPIECINKAMAFLSAVASMFPSSNNQLRTSGIATTLEGNVAAGPSRVVKCCNCQREWHMARQCTQPKRPRNAAWFKEKLMLAEAQEAGQILDEEQLAFLADPGISEAPLLNRKSLNNLAFQTDDLDAYDSNCDDLSSSKADVQEMYYSEQTHVDDFDDNEIHSCSNIIPYSQYLQESQNVVIQDTNPSAPNDLLVLSLVEQMTDHVARLDKENQTNKMEIDTLKETLSNNVKDKESLSKTITVFKTESKEKESKYTDKEIVLEKQNKEVKNVICKMYRSTQEMDMLMKP</sequence>
<dbReference type="AlphaFoldDB" id="A0A6L2LNB5"/>